<dbReference type="HOGENOM" id="CLU_879857_0_0_1"/>
<evidence type="ECO:0000256" key="2">
    <source>
        <dbReference type="ARBA" id="ARBA00007376"/>
    </source>
</evidence>
<evidence type="ECO:0000256" key="10">
    <source>
        <dbReference type="ARBA" id="ARBA00023224"/>
    </source>
</evidence>
<evidence type="ECO:0000256" key="11">
    <source>
        <dbReference type="RuleBase" id="RU004423"/>
    </source>
</evidence>
<evidence type="ECO:0000256" key="13">
    <source>
        <dbReference type="SAM" id="Phobius"/>
    </source>
</evidence>
<keyword evidence="7 12" id="KW-0297">G-protein coupled receptor</keyword>
<dbReference type="Pfam" id="PF05296">
    <property type="entry name" value="TAS2R"/>
    <property type="match status" value="1"/>
</dbReference>
<dbReference type="PANTHER" id="PTHR11394">
    <property type="entry name" value="TASTE RECEPTOR TYPE 2"/>
    <property type="match status" value="1"/>
</dbReference>
<feature type="transmembrane region" description="Helical" evidence="13">
    <location>
        <begin position="72"/>
        <end position="100"/>
    </location>
</feature>
<dbReference type="PANTHER" id="PTHR11394:SF137">
    <property type="entry name" value="C-X-C CHEMOKINE RECEPTOR TYPE 3 ISOFORM X1-RELATED"/>
    <property type="match status" value="1"/>
</dbReference>
<feature type="transmembrane region" description="Helical" evidence="13">
    <location>
        <begin position="227"/>
        <end position="249"/>
    </location>
</feature>
<evidence type="ECO:0000256" key="12">
    <source>
        <dbReference type="RuleBase" id="RU004424"/>
    </source>
</evidence>
<keyword evidence="10 12" id="KW-0807">Transducer</keyword>
<keyword evidence="4 12" id="KW-0716">Sensory transduction</keyword>
<protein>
    <recommendedName>
        <fullName evidence="12">Taste receptor type 2</fullName>
    </recommendedName>
</protein>
<dbReference type="AlphaFoldDB" id="Q2AB27"/>
<feature type="transmembrane region" description="Helical" evidence="13">
    <location>
        <begin position="121"/>
        <end position="142"/>
    </location>
</feature>
<evidence type="ECO:0000256" key="8">
    <source>
        <dbReference type="ARBA" id="ARBA00023136"/>
    </source>
</evidence>
<comment type="similarity">
    <text evidence="2 11">Belongs to the G-protein coupled receptor T2R family.</text>
</comment>
<evidence type="ECO:0000256" key="9">
    <source>
        <dbReference type="ARBA" id="ARBA00023170"/>
    </source>
</evidence>
<evidence type="ECO:0000256" key="5">
    <source>
        <dbReference type="ARBA" id="ARBA00022692"/>
    </source>
</evidence>
<feature type="transmembrane region" description="Helical" evidence="13">
    <location>
        <begin position="12"/>
        <end position="31"/>
    </location>
</feature>
<feature type="transmembrane region" description="Helical" evidence="13">
    <location>
        <begin position="261"/>
        <end position="285"/>
    </location>
</feature>
<dbReference type="EMBL" id="AB249828">
    <property type="protein sequence ID" value="BAE80440.1"/>
    <property type="molecule type" value="Genomic_DNA"/>
</dbReference>
<reference evidence="14" key="1">
    <citation type="journal article" date="2006" name="Mol. Biol. Evol.">
        <title>Lineage-specific expansions and contractions of the bitter taste receptor gene repertoire in vertebrates.</title>
        <authorList>
            <consortium name="SMBE Tri-National Young Investigators"/>
            <person name="Go Y."/>
        </authorList>
    </citation>
    <scope>NUCLEOTIDE SEQUENCE</scope>
</reference>
<dbReference type="GO" id="GO:0016020">
    <property type="term" value="C:membrane"/>
    <property type="evidence" value="ECO:0007669"/>
    <property type="project" value="UniProtKB-SubCell"/>
</dbReference>
<sequence>MEVAYIMRVNMSAIVLNILINAFYIACLVRPFRGETPKQPLKLLLWTMLCCNLSFQASVQVLFFFVNASIGLIVSILGIFIFSLSTSMTTTVWLNFFYFIQIVPLKSPVFLWMKRNHKATIYCIWMVEKLITGITVTSIVMFDVSVFSQISDLMSFNATFNSDTVFNKLPSHLIKLAKATMIMNEVYFVICLFIMSLSSLSTAIYLSRHLRRMASKVRSCSLFRSQVRVTVTGILQGALYVLLSTWILSHYFFYDIAAGPAAYMTLANITVINVYMMGTIVNLGVGQTVFRQRAVDLWHRAARCCTTMRAQQPQKG</sequence>
<comment type="subcellular location">
    <subcellularLocation>
        <location evidence="1 12">Membrane</location>
        <topology evidence="1 12">Multi-pass membrane protein</topology>
    </subcellularLocation>
</comment>
<keyword evidence="8 12" id="KW-0472">Membrane</keyword>
<evidence type="ECO:0000256" key="6">
    <source>
        <dbReference type="ARBA" id="ARBA00022989"/>
    </source>
</evidence>
<evidence type="ECO:0000256" key="7">
    <source>
        <dbReference type="ARBA" id="ARBA00023040"/>
    </source>
</evidence>
<keyword evidence="6 13" id="KW-1133">Transmembrane helix</keyword>
<proteinExistence type="inferred from homology"/>
<accession>Q2AB27</accession>
<dbReference type="eggNOG" id="ENOG502S2QZ">
    <property type="taxonomic scope" value="Eukaryota"/>
</dbReference>
<feature type="transmembrane region" description="Helical" evidence="13">
    <location>
        <begin position="186"/>
        <end position="206"/>
    </location>
</feature>
<evidence type="ECO:0000313" key="14">
    <source>
        <dbReference type="EMBL" id="BAE80440.1"/>
    </source>
</evidence>
<evidence type="ECO:0000256" key="4">
    <source>
        <dbReference type="ARBA" id="ARBA00022606"/>
    </source>
</evidence>
<name>Q2AB27_TAKRU</name>
<dbReference type="GO" id="GO:0033038">
    <property type="term" value="F:bitter taste receptor activity"/>
    <property type="evidence" value="ECO:0007669"/>
    <property type="project" value="InterPro"/>
</dbReference>
<dbReference type="InterPro" id="IPR007960">
    <property type="entry name" value="TAS2R"/>
</dbReference>
<keyword evidence="3 12" id="KW-0919">Taste</keyword>
<dbReference type="GO" id="GO:0004930">
    <property type="term" value="F:G protein-coupled receptor activity"/>
    <property type="evidence" value="ECO:0007669"/>
    <property type="project" value="UniProtKB-KW"/>
</dbReference>
<evidence type="ECO:0000256" key="1">
    <source>
        <dbReference type="ARBA" id="ARBA00004141"/>
    </source>
</evidence>
<keyword evidence="5 12" id="KW-0812">Transmembrane</keyword>
<keyword evidence="9 12" id="KW-0675">Receptor</keyword>
<evidence type="ECO:0000256" key="3">
    <source>
        <dbReference type="ARBA" id="ARBA00022480"/>
    </source>
</evidence>
<organism evidence="14">
    <name type="scientific">Takifugu rubripes</name>
    <name type="common">Japanese pufferfish</name>
    <name type="synonym">Fugu rubripes</name>
    <dbReference type="NCBI Taxonomy" id="31033"/>
    <lineage>
        <taxon>Eukaryota</taxon>
        <taxon>Metazoa</taxon>
        <taxon>Chordata</taxon>
        <taxon>Craniata</taxon>
        <taxon>Vertebrata</taxon>
        <taxon>Euteleostomi</taxon>
        <taxon>Actinopterygii</taxon>
        <taxon>Neopterygii</taxon>
        <taxon>Teleostei</taxon>
        <taxon>Neoteleostei</taxon>
        <taxon>Acanthomorphata</taxon>
        <taxon>Eupercaria</taxon>
        <taxon>Tetraodontiformes</taxon>
        <taxon>Tetradontoidea</taxon>
        <taxon>Tetraodontidae</taxon>
        <taxon>Takifugu</taxon>
    </lineage>
</organism>